<keyword evidence="1" id="KW-0443">Lipid metabolism</keyword>
<comment type="caution">
    <text evidence="4">The sequence shown here is derived from an EMBL/GenBank/DDBJ whole genome shotgun (WGS) entry which is preliminary data.</text>
</comment>
<evidence type="ECO:0000259" key="3">
    <source>
        <dbReference type="Pfam" id="PF01734"/>
    </source>
</evidence>
<dbReference type="AlphaFoldDB" id="A0A9W6B667"/>
<dbReference type="GO" id="GO:0006629">
    <property type="term" value="P:lipid metabolic process"/>
    <property type="evidence" value="ECO:0007669"/>
    <property type="project" value="UniProtKB-KW"/>
</dbReference>
<name>A0A9W6B667_9FLAO</name>
<protein>
    <recommendedName>
        <fullName evidence="3">PNPLA domain-containing protein</fullName>
    </recommendedName>
</protein>
<dbReference type="Proteomes" id="UP001143545">
    <property type="component" value="Unassembled WGS sequence"/>
</dbReference>
<evidence type="ECO:0000313" key="5">
    <source>
        <dbReference type="Proteomes" id="UP001143545"/>
    </source>
</evidence>
<dbReference type="SUPFAM" id="SSF52151">
    <property type="entry name" value="FabD/lysophospholipase-like"/>
    <property type="match status" value="1"/>
</dbReference>
<evidence type="ECO:0000256" key="2">
    <source>
        <dbReference type="SAM" id="Phobius"/>
    </source>
</evidence>
<organism evidence="4 5">
    <name type="scientific">Neptunitalea chrysea</name>
    <dbReference type="NCBI Taxonomy" id="1647581"/>
    <lineage>
        <taxon>Bacteria</taxon>
        <taxon>Pseudomonadati</taxon>
        <taxon>Bacteroidota</taxon>
        <taxon>Flavobacteriia</taxon>
        <taxon>Flavobacteriales</taxon>
        <taxon>Flavobacteriaceae</taxon>
        <taxon>Neptunitalea</taxon>
    </lineage>
</organism>
<dbReference type="EMBL" id="BRVP01000009">
    <property type="protein sequence ID" value="GLB52577.1"/>
    <property type="molecule type" value="Genomic_DNA"/>
</dbReference>
<feature type="transmembrane region" description="Helical" evidence="2">
    <location>
        <begin position="334"/>
        <end position="356"/>
    </location>
</feature>
<keyword evidence="2" id="KW-0812">Transmembrane</keyword>
<gene>
    <name evidence="4" type="ORF">NBRC110019_16170</name>
</gene>
<keyword evidence="2" id="KW-0472">Membrane</keyword>
<evidence type="ECO:0000313" key="4">
    <source>
        <dbReference type="EMBL" id="GLB52577.1"/>
    </source>
</evidence>
<keyword evidence="5" id="KW-1185">Reference proteome</keyword>
<evidence type="ECO:0000256" key="1">
    <source>
        <dbReference type="ARBA" id="ARBA00023098"/>
    </source>
</evidence>
<feature type="domain" description="PNPLA" evidence="3">
    <location>
        <begin position="7"/>
        <end position="242"/>
    </location>
</feature>
<keyword evidence="2" id="KW-1133">Transmembrane helix</keyword>
<accession>A0A9W6B667</accession>
<dbReference type="RefSeq" id="WP_281753938.1">
    <property type="nucleotide sequence ID" value="NZ_BRVP01000009.1"/>
</dbReference>
<feature type="transmembrane region" description="Helical" evidence="2">
    <location>
        <begin position="308"/>
        <end position="327"/>
    </location>
</feature>
<dbReference type="InterPro" id="IPR002641">
    <property type="entry name" value="PNPLA_dom"/>
</dbReference>
<dbReference type="InterPro" id="IPR016035">
    <property type="entry name" value="Acyl_Trfase/lysoPLipase"/>
</dbReference>
<reference evidence="4" key="1">
    <citation type="submission" date="2022-07" db="EMBL/GenBank/DDBJ databases">
        <title>Taxonomy of Novel Oxalotrophic and Methylotrophic Bacteria.</title>
        <authorList>
            <person name="Sahin N."/>
            <person name="Tani A."/>
        </authorList>
    </citation>
    <scope>NUCLEOTIDE SEQUENCE</scope>
    <source>
        <strain evidence="4">AM327</strain>
    </source>
</reference>
<dbReference type="Pfam" id="PF01734">
    <property type="entry name" value="Patatin"/>
    <property type="match status" value="1"/>
</dbReference>
<proteinExistence type="predicted"/>
<dbReference type="Gene3D" id="3.40.1090.10">
    <property type="entry name" value="Cytosolic phospholipase A2 catalytic domain"/>
    <property type="match status" value="2"/>
</dbReference>
<sequence length="560" mass="63323">MLKNIALCFSGGGYRAAGFSLGILSYLDHFKIKDTETDLAISLLDNVNGLSTVSGGTITGVMYTYFRANERYFEEFYAFFYEFMDKDLLLDLALKKLEDKDNTVWNNTFKKKSLINAFALAYRDLFLLDPEDTFKSLYPATASIKDFCFNATEFTYGLAFRFQNEGDFGNYHYRDKTGLQSHKGDFHVADIIASSSCFPLGFEPLTMPHDYFKKDSLAYNQLVQDADFRAGVGIMDGGIVDNQGMGSTMLADQRNREKGTTAYYDLILNCDVGTGYIDPWKPEPTATGTSETINQLWGKIGNFVANNFIAWLLVIIGLGSIIAGSCYSCCYGKWGIFIGTVLLLLGILLFVIKGAIGYTLKFIENKIKLAIPEFYIPKLKSFDDIGVGTLKRMVLERLTSGANMVNYVFLNQVRRLNYDLFYKSKNLEGRRATAIINALTKKRYTENTTVNENDNTTTKKEKELLNTIPKPSKKMFDSAEIAASFGTTLWFEKKDKDIRTLDNLIACGQFTACYTLLVYILKTEKKQKQPNAQLETIKEALLKDWDAFNEDPFVLVKKRK</sequence>